<evidence type="ECO:0000256" key="4">
    <source>
        <dbReference type="ARBA" id="ARBA00022967"/>
    </source>
</evidence>
<dbReference type="RefSeq" id="WP_092683534.1">
    <property type="nucleotide sequence ID" value="NZ_FNMZ01000006.1"/>
</dbReference>
<feature type="domain" description="ABC transporter" evidence="6">
    <location>
        <begin position="4"/>
        <end position="233"/>
    </location>
</feature>
<evidence type="ECO:0000313" key="8">
    <source>
        <dbReference type="Proteomes" id="UP000199118"/>
    </source>
</evidence>
<dbReference type="GO" id="GO:0016887">
    <property type="term" value="F:ATP hydrolysis activity"/>
    <property type="evidence" value="ECO:0007669"/>
    <property type="project" value="InterPro"/>
</dbReference>
<dbReference type="SUPFAM" id="SSF52540">
    <property type="entry name" value="P-loop containing nucleoside triphosphate hydrolases"/>
    <property type="match status" value="1"/>
</dbReference>
<keyword evidence="1" id="KW-0813">Transport</keyword>
<dbReference type="Gene3D" id="3.40.50.300">
    <property type="entry name" value="P-loop containing nucleotide triphosphate hydrolases"/>
    <property type="match status" value="1"/>
</dbReference>
<dbReference type="SMART" id="SM00382">
    <property type="entry name" value="AAA"/>
    <property type="match status" value="1"/>
</dbReference>
<dbReference type="PROSITE" id="PS50893">
    <property type="entry name" value="ABC_TRANSPORTER_2"/>
    <property type="match status" value="1"/>
</dbReference>
<dbReference type="InterPro" id="IPR003439">
    <property type="entry name" value="ABC_transporter-like_ATP-bd"/>
</dbReference>
<evidence type="ECO:0000256" key="2">
    <source>
        <dbReference type="ARBA" id="ARBA00022741"/>
    </source>
</evidence>
<dbReference type="PANTHER" id="PTHR42794:SF1">
    <property type="entry name" value="HEMIN IMPORT ATP-BINDING PROTEIN HMUV"/>
    <property type="match status" value="1"/>
</dbReference>
<gene>
    <name evidence="7" type="ORF">SAMN05444336_10677</name>
</gene>
<organism evidence="7 8">
    <name type="scientific">Albimonas donghaensis</name>
    <dbReference type="NCBI Taxonomy" id="356660"/>
    <lineage>
        <taxon>Bacteria</taxon>
        <taxon>Pseudomonadati</taxon>
        <taxon>Pseudomonadota</taxon>
        <taxon>Alphaproteobacteria</taxon>
        <taxon>Rhodobacterales</taxon>
        <taxon>Paracoccaceae</taxon>
        <taxon>Albimonas</taxon>
    </lineage>
</organism>
<comment type="function">
    <text evidence="5">Part of the ABC transporter complex HmuTUV involved in hemin import. Responsible for energy coupling to the transport system.</text>
</comment>
<evidence type="ECO:0000256" key="3">
    <source>
        <dbReference type="ARBA" id="ARBA00022840"/>
    </source>
</evidence>
<protein>
    <submittedName>
        <fullName evidence="7">Iron complex transport system ATP-binding protein</fullName>
    </submittedName>
</protein>
<sequence>MSLLTLRGLSVRHGDRVAVHPTDLEIGPGELVGLVGPNGAGKSSLMRGALGLARAGGESSLAALPAPARARAAAWLPQAREIAWAVTVETLVGLGRHPLRAPGAPLSGADRSAIAGAMARMDIAGFADRPATELSGGEQARVLIARALAQQAPLTLADEPAAGLDPAHQLACMGAFADLAAEGRAAVVSLHDLGLAARFCTRLVMMAGGRVVADGAPDAVLTADRLREVYGIETFLTRADGALVVQPMTLSRP</sequence>
<evidence type="ECO:0000259" key="6">
    <source>
        <dbReference type="PROSITE" id="PS50893"/>
    </source>
</evidence>
<proteinExistence type="predicted"/>
<name>A0A1H3CEB1_9RHOB</name>
<reference evidence="7 8" key="1">
    <citation type="submission" date="2016-10" db="EMBL/GenBank/DDBJ databases">
        <authorList>
            <person name="de Groot N.N."/>
        </authorList>
    </citation>
    <scope>NUCLEOTIDE SEQUENCE [LARGE SCALE GENOMIC DNA]</scope>
    <source>
        <strain evidence="7 8">DSM 17890</strain>
    </source>
</reference>
<evidence type="ECO:0000256" key="5">
    <source>
        <dbReference type="ARBA" id="ARBA00037066"/>
    </source>
</evidence>
<dbReference type="InterPro" id="IPR003593">
    <property type="entry name" value="AAA+_ATPase"/>
</dbReference>
<dbReference type="Pfam" id="PF00005">
    <property type="entry name" value="ABC_tran"/>
    <property type="match status" value="1"/>
</dbReference>
<dbReference type="OrthoDB" id="9805601at2"/>
<keyword evidence="4" id="KW-1278">Translocase</keyword>
<dbReference type="AlphaFoldDB" id="A0A1H3CEB1"/>
<dbReference type="STRING" id="356660.SAMN05444336_10677"/>
<keyword evidence="8" id="KW-1185">Reference proteome</keyword>
<dbReference type="EMBL" id="FNMZ01000006">
    <property type="protein sequence ID" value="SDX52481.1"/>
    <property type="molecule type" value="Genomic_DNA"/>
</dbReference>
<keyword evidence="3 7" id="KW-0067">ATP-binding</keyword>
<keyword evidence="2" id="KW-0547">Nucleotide-binding</keyword>
<dbReference type="InterPro" id="IPR027417">
    <property type="entry name" value="P-loop_NTPase"/>
</dbReference>
<evidence type="ECO:0000256" key="1">
    <source>
        <dbReference type="ARBA" id="ARBA00022448"/>
    </source>
</evidence>
<dbReference type="GO" id="GO:0005524">
    <property type="term" value="F:ATP binding"/>
    <property type="evidence" value="ECO:0007669"/>
    <property type="project" value="UniProtKB-KW"/>
</dbReference>
<dbReference type="InterPro" id="IPR017871">
    <property type="entry name" value="ABC_transporter-like_CS"/>
</dbReference>
<accession>A0A1H3CEB1</accession>
<dbReference type="Proteomes" id="UP000199118">
    <property type="component" value="Unassembled WGS sequence"/>
</dbReference>
<dbReference type="PANTHER" id="PTHR42794">
    <property type="entry name" value="HEMIN IMPORT ATP-BINDING PROTEIN HMUV"/>
    <property type="match status" value="1"/>
</dbReference>
<evidence type="ECO:0000313" key="7">
    <source>
        <dbReference type="EMBL" id="SDX52481.1"/>
    </source>
</evidence>
<dbReference type="PROSITE" id="PS00211">
    <property type="entry name" value="ABC_TRANSPORTER_1"/>
    <property type="match status" value="1"/>
</dbReference>